<sequence>MFNLYQGLDCHIMSNLWKEWTVRFVRLSSSSRQWFLITLGPADRLCSSPAQGEGKGRRTSWVHLNQKSKHSLWLHPRC</sequence>
<proteinExistence type="predicted"/>
<evidence type="ECO:0000313" key="2">
    <source>
        <dbReference type="Proteomes" id="UP000050525"/>
    </source>
</evidence>
<accession>A0A151NBY2</accession>
<keyword evidence="2" id="KW-1185">Reference proteome</keyword>
<name>A0A151NBY2_ALLMI</name>
<dbReference type="AlphaFoldDB" id="A0A151NBY2"/>
<organism evidence="1 2">
    <name type="scientific">Alligator mississippiensis</name>
    <name type="common">American alligator</name>
    <dbReference type="NCBI Taxonomy" id="8496"/>
    <lineage>
        <taxon>Eukaryota</taxon>
        <taxon>Metazoa</taxon>
        <taxon>Chordata</taxon>
        <taxon>Craniata</taxon>
        <taxon>Vertebrata</taxon>
        <taxon>Euteleostomi</taxon>
        <taxon>Archelosauria</taxon>
        <taxon>Archosauria</taxon>
        <taxon>Crocodylia</taxon>
        <taxon>Alligatoridae</taxon>
        <taxon>Alligatorinae</taxon>
        <taxon>Alligator</taxon>
    </lineage>
</organism>
<comment type="caution">
    <text evidence="1">The sequence shown here is derived from an EMBL/GenBank/DDBJ whole genome shotgun (WGS) entry which is preliminary data.</text>
</comment>
<protein>
    <submittedName>
        <fullName evidence="1">Uncharacterized protein</fullName>
    </submittedName>
</protein>
<evidence type="ECO:0000313" key="1">
    <source>
        <dbReference type="EMBL" id="KYO33985.1"/>
    </source>
</evidence>
<dbReference type="EMBL" id="AKHW03003627">
    <property type="protein sequence ID" value="KYO33985.1"/>
    <property type="molecule type" value="Genomic_DNA"/>
</dbReference>
<reference evidence="1 2" key="1">
    <citation type="journal article" date="2012" name="Genome Biol.">
        <title>Sequencing three crocodilian genomes to illuminate the evolution of archosaurs and amniotes.</title>
        <authorList>
            <person name="St John J.A."/>
            <person name="Braun E.L."/>
            <person name="Isberg S.R."/>
            <person name="Miles L.G."/>
            <person name="Chong A.Y."/>
            <person name="Gongora J."/>
            <person name="Dalzell P."/>
            <person name="Moran C."/>
            <person name="Bed'hom B."/>
            <person name="Abzhanov A."/>
            <person name="Burgess S.C."/>
            <person name="Cooksey A.M."/>
            <person name="Castoe T.A."/>
            <person name="Crawford N.G."/>
            <person name="Densmore L.D."/>
            <person name="Drew J.C."/>
            <person name="Edwards S.V."/>
            <person name="Faircloth B.C."/>
            <person name="Fujita M.K."/>
            <person name="Greenwold M.J."/>
            <person name="Hoffmann F.G."/>
            <person name="Howard J.M."/>
            <person name="Iguchi T."/>
            <person name="Janes D.E."/>
            <person name="Khan S.Y."/>
            <person name="Kohno S."/>
            <person name="de Koning A.J."/>
            <person name="Lance S.L."/>
            <person name="McCarthy F.M."/>
            <person name="McCormack J.E."/>
            <person name="Merchant M.E."/>
            <person name="Peterson D.G."/>
            <person name="Pollock D.D."/>
            <person name="Pourmand N."/>
            <person name="Raney B.J."/>
            <person name="Roessler K.A."/>
            <person name="Sanford J.R."/>
            <person name="Sawyer R.H."/>
            <person name="Schmidt C.J."/>
            <person name="Triplett E.W."/>
            <person name="Tuberville T.D."/>
            <person name="Venegas-Anaya M."/>
            <person name="Howard J.T."/>
            <person name="Jarvis E.D."/>
            <person name="Guillette L.J.Jr."/>
            <person name="Glenn T.C."/>
            <person name="Green R.E."/>
            <person name="Ray D.A."/>
        </authorList>
    </citation>
    <scope>NUCLEOTIDE SEQUENCE [LARGE SCALE GENOMIC DNA]</scope>
    <source>
        <strain evidence="1">KSC_2009_1</strain>
    </source>
</reference>
<dbReference type="Proteomes" id="UP000050525">
    <property type="component" value="Unassembled WGS sequence"/>
</dbReference>
<gene>
    <name evidence="1" type="ORF">Y1Q_0024585</name>
</gene>